<dbReference type="OMA" id="EGITAPW"/>
<reference evidence="2" key="3">
    <citation type="submission" date="2025-09" db="UniProtKB">
        <authorList>
            <consortium name="Ensembl"/>
        </authorList>
    </citation>
    <scope>IDENTIFICATION</scope>
</reference>
<dbReference type="Proteomes" id="UP000002280">
    <property type="component" value="Chromosome 6"/>
</dbReference>
<protein>
    <submittedName>
        <fullName evidence="2">Uncharacterized protein</fullName>
    </submittedName>
</protein>
<reference evidence="2 3" key="1">
    <citation type="journal article" date="2007" name="Nature">
        <title>Genome of the marsupial Monodelphis domestica reveals innovation in non-coding sequences.</title>
        <authorList>
            <person name="Mikkelsen T.S."/>
            <person name="Wakefield M.J."/>
            <person name="Aken B."/>
            <person name="Amemiya C.T."/>
            <person name="Chang J.L."/>
            <person name="Duke S."/>
            <person name="Garber M."/>
            <person name="Gentles A.J."/>
            <person name="Goodstadt L."/>
            <person name="Heger A."/>
            <person name="Jurka J."/>
            <person name="Kamal M."/>
            <person name="Mauceli E."/>
            <person name="Searle S.M."/>
            <person name="Sharpe T."/>
            <person name="Baker M.L."/>
            <person name="Batzer M.A."/>
            <person name="Benos P.V."/>
            <person name="Belov K."/>
            <person name="Clamp M."/>
            <person name="Cook A."/>
            <person name="Cuff J."/>
            <person name="Das R."/>
            <person name="Davidow L."/>
            <person name="Deakin J.E."/>
            <person name="Fazzari M.J."/>
            <person name="Glass J.L."/>
            <person name="Grabherr M."/>
            <person name="Greally J.M."/>
            <person name="Gu W."/>
            <person name="Hore T.A."/>
            <person name="Huttley G.A."/>
            <person name="Kleber M."/>
            <person name="Jirtle R.L."/>
            <person name="Koina E."/>
            <person name="Lee J.T."/>
            <person name="Mahony S."/>
            <person name="Marra M.A."/>
            <person name="Miller R.D."/>
            <person name="Nicholls R.D."/>
            <person name="Oda M."/>
            <person name="Papenfuss A.T."/>
            <person name="Parra Z.E."/>
            <person name="Pollock D.D."/>
            <person name="Ray D.A."/>
            <person name="Schein J.E."/>
            <person name="Speed T.P."/>
            <person name="Thompson K."/>
            <person name="VandeBerg J.L."/>
            <person name="Wade C.M."/>
            <person name="Walker J.A."/>
            <person name="Waters P.D."/>
            <person name="Webber C."/>
            <person name="Weidman J.R."/>
            <person name="Xie X."/>
            <person name="Zody M.C."/>
            <person name="Baldwin J."/>
            <person name="Abdouelleil A."/>
            <person name="Abdulkadir J."/>
            <person name="Abebe A."/>
            <person name="Abera B."/>
            <person name="Abreu J."/>
            <person name="Acer S.C."/>
            <person name="Aftuck L."/>
            <person name="Alexander A."/>
            <person name="An P."/>
            <person name="Anderson E."/>
            <person name="Anderson S."/>
            <person name="Arachi H."/>
            <person name="Azer M."/>
            <person name="Bachantsang P."/>
            <person name="Barry A."/>
            <person name="Bayul T."/>
            <person name="Berlin A."/>
            <person name="Bessette D."/>
            <person name="Bloom T."/>
            <person name="Bloom T."/>
            <person name="Boguslavskiy L."/>
            <person name="Bonnet C."/>
            <person name="Boukhgalter B."/>
            <person name="Bourzgui I."/>
            <person name="Brown A."/>
            <person name="Cahill P."/>
            <person name="Channer S."/>
            <person name="Cheshatsang Y."/>
            <person name="Chuda L."/>
            <person name="Citroen M."/>
            <person name="Collymore A."/>
            <person name="Cooke P."/>
            <person name="Costello M."/>
            <person name="D'Aco K."/>
            <person name="Daza R."/>
            <person name="De Haan G."/>
            <person name="DeGray S."/>
            <person name="DeMaso C."/>
            <person name="Dhargay N."/>
            <person name="Dooley K."/>
            <person name="Dooley E."/>
            <person name="Doricent M."/>
            <person name="Dorje P."/>
            <person name="Dorjee K."/>
            <person name="Dupes A."/>
            <person name="Elong R."/>
            <person name="Falk J."/>
            <person name="Farina A."/>
            <person name="Faro S."/>
            <person name="Ferguson D."/>
            <person name="Fisher S."/>
            <person name="Foley C.D."/>
            <person name="Franke A."/>
            <person name="Friedrich D."/>
            <person name="Gadbois L."/>
            <person name="Gearin G."/>
            <person name="Gearin C.R."/>
            <person name="Giannoukos G."/>
            <person name="Goode T."/>
            <person name="Graham J."/>
            <person name="Grandbois E."/>
            <person name="Grewal S."/>
            <person name="Gyaltsen K."/>
            <person name="Hafez N."/>
            <person name="Hagos B."/>
            <person name="Hall J."/>
            <person name="Henson C."/>
            <person name="Hollinger A."/>
            <person name="Honan T."/>
            <person name="Huard M.D."/>
            <person name="Hughes L."/>
            <person name="Hurhula B."/>
            <person name="Husby M.E."/>
            <person name="Kamat A."/>
            <person name="Kanga B."/>
            <person name="Kashin S."/>
            <person name="Khazanovich D."/>
            <person name="Kisner P."/>
            <person name="Lance K."/>
            <person name="Lara M."/>
            <person name="Lee W."/>
            <person name="Lennon N."/>
            <person name="Letendre F."/>
            <person name="LeVine R."/>
            <person name="Lipovsky A."/>
            <person name="Liu X."/>
            <person name="Liu J."/>
            <person name="Liu S."/>
            <person name="Lokyitsang T."/>
            <person name="Lokyitsang Y."/>
            <person name="Lubonja R."/>
            <person name="Lui A."/>
            <person name="MacDonald P."/>
            <person name="Magnisalis V."/>
            <person name="Maru K."/>
            <person name="Matthews C."/>
            <person name="McCusker W."/>
            <person name="McDonough S."/>
            <person name="Mehta T."/>
            <person name="Meldrim J."/>
            <person name="Meneus L."/>
            <person name="Mihai O."/>
            <person name="Mihalev A."/>
            <person name="Mihova T."/>
            <person name="Mittelman R."/>
            <person name="Mlenga V."/>
            <person name="Montmayeur A."/>
            <person name="Mulrain L."/>
            <person name="Navidi A."/>
            <person name="Naylor J."/>
            <person name="Negash T."/>
            <person name="Nguyen T."/>
            <person name="Nguyen N."/>
            <person name="Nicol R."/>
            <person name="Norbu C."/>
            <person name="Norbu N."/>
            <person name="Novod N."/>
            <person name="O'Neill B."/>
            <person name="Osman S."/>
            <person name="Markiewicz E."/>
            <person name="Oyono O.L."/>
            <person name="Patti C."/>
            <person name="Phunkhang P."/>
            <person name="Pierre F."/>
            <person name="Priest M."/>
            <person name="Raghuraman S."/>
            <person name="Rege F."/>
            <person name="Reyes R."/>
            <person name="Rise C."/>
            <person name="Rogov P."/>
            <person name="Ross K."/>
            <person name="Ryan E."/>
            <person name="Settipalli S."/>
            <person name="Shea T."/>
            <person name="Sherpa N."/>
            <person name="Shi L."/>
            <person name="Shih D."/>
            <person name="Sparrow T."/>
            <person name="Spaulding J."/>
            <person name="Stalker J."/>
            <person name="Stange-Thomann N."/>
            <person name="Stavropoulos S."/>
            <person name="Stone C."/>
            <person name="Strader C."/>
            <person name="Tesfaye S."/>
            <person name="Thomson T."/>
            <person name="Thoulutsang Y."/>
            <person name="Thoulutsang D."/>
            <person name="Topham K."/>
            <person name="Topping I."/>
            <person name="Tsamla T."/>
            <person name="Vassiliev H."/>
            <person name="Vo A."/>
            <person name="Wangchuk T."/>
            <person name="Wangdi T."/>
            <person name="Weiand M."/>
            <person name="Wilkinson J."/>
            <person name="Wilson A."/>
            <person name="Yadav S."/>
            <person name="Young G."/>
            <person name="Yu Q."/>
            <person name="Zembek L."/>
            <person name="Zhong D."/>
            <person name="Zimmer A."/>
            <person name="Zwirko Z."/>
            <person name="Jaffe D.B."/>
            <person name="Alvarez P."/>
            <person name="Brockman W."/>
            <person name="Butler J."/>
            <person name="Chin C."/>
            <person name="Gnerre S."/>
            <person name="MacCallum I."/>
            <person name="Graves J.A."/>
            <person name="Ponting C.P."/>
            <person name="Breen M."/>
            <person name="Samollow P.B."/>
            <person name="Lander E.S."/>
            <person name="Lindblad-Toh K."/>
        </authorList>
    </citation>
    <scope>NUCLEOTIDE SEQUENCE [LARGE SCALE GENOMIC DNA]</scope>
</reference>
<name>A0A5F8G8G2_MONDO</name>
<dbReference type="Ensembl" id="ENSMODT00000074919.1">
    <property type="protein sequence ID" value="ENSMODP00000043747.1"/>
    <property type="gene ID" value="ENSMODG00000044402.1"/>
</dbReference>
<sequence>MLYKRLTSLGEGITAPWWMVGKAWRRGMGQEVMTRSEEYLARVSTELTNEALMGAQYPMSPDVPKELKKLDQGTQMSRHVLPTTRTKGTDTR</sequence>
<feature type="region of interest" description="Disordered" evidence="1">
    <location>
        <begin position="56"/>
        <end position="92"/>
    </location>
</feature>
<evidence type="ECO:0000313" key="2">
    <source>
        <dbReference type="Ensembl" id="ENSMODP00000043747.1"/>
    </source>
</evidence>
<organism evidence="2 3">
    <name type="scientific">Monodelphis domestica</name>
    <name type="common">Gray short-tailed opossum</name>
    <dbReference type="NCBI Taxonomy" id="13616"/>
    <lineage>
        <taxon>Eukaryota</taxon>
        <taxon>Metazoa</taxon>
        <taxon>Chordata</taxon>
        <taxon>Craniata</taxon>
        <taxon>Vertebrata</taxon>
        <taxon>Euteleostomi</taxon>
        <taxon>Mammalia</taxon>
        <taxon>Metatheria</taxon>
        <taxon>Didelphimorphia</taxon>
        <taxon>Didelphidae</taxon>
        <taxon>Monodelphis</taxon>
    </lineage>
</organism>
<evidence type="ECO:0000313" key="3">
    <source>
        <dbReference type="Proteomes" id="UP000002280"/>
    </source>
</evidence>
<reference evidence="2" key="2">
    <citation type="submission" date="2025-08" db="UniProtKB">
        <authorList>
            <consortium name="Ensembl"/>
        </authorList>
    </citation>
    <scope>IDENTIFICATION</scope>
</reference>
<dbReference type="Bgee" id="ENSMODG00000044402">
    <property type="expression patterns" value="Expressed in spermatid and 19 other cell types or tissues"/>
</dbReference>
<evidence type="ECO:0000256" key="1">
    <source>
        <dbReference type="SAM" id="MobiDB-lite"/>
    </source>
</evidence>
<proteinExistence type="predicted"/>
<accession>A0A5F8G8G2</accession>
<dbReference type="InParanoid" id="A0A5F8G8G2"/>
<dbReference type="AlphaFoldDB" id="A0A5F8G8G2"/>
<keyword evidence="3" id="KW-1185">Reference proteome</keyword>
<dbReference type="GeneTree" id="ENSGT00960000191655"/>